<comment type="caution">
    <text evidence="2">The sequence shown here is derived from an EMBL/GenBank/DDBJ whole genome shotgun (WGS) entry which is preliminary data.</text>
</comment>
<keyword evidence="3" id="KW-1185">Reference proteome</keyword>
<reference evidence="2 3" key="1">
    <citation type="journal article" date="2018" name="Sci. Rep.">
        <title>Genomic signatures of local adaptation to the degree of environmental predictability in rotifers.</title>
        <authorList>
            <person name="Franch-Gras L."/>
            <person name="Hahn C."/>
            <person name="Garcia-Roger E.M."/>
            <person name="Carmona M.J."/>
            <person name="Serra M."/>
            <person name="Gomez A."/>
        </authorList>
    </citation>
    <scope>NUCLEOTIDE SEQUENCE [LARGE SCALE GENOMIC DNA]</scope>
    <source>
        <strain evidence="2">HYR1</strain>
    </source>
</reference>
<dbReference type="EMBL" id="REGN01007805">
    <property type="protein sequence ID" value="RNA05257.1"/>
    <property type="molecule type" value="Genomic_DNA"/>
</dbReference>
<accession>A0A3M7Q1F3</accession>
<feature type="transmembrane region" description="Helical" evidence="1">
    <location>
        <begin position="6"/>
        <end position="26"/>
    </location>
</feature>
<protein>
    <submittedName>
        <fullName evidence="2">Uncharacterized protein</fullName>
    </submittedName>
</protein>
<keyword evidence="1" id="KW-0472">Membrane</keyword>
<keyword evidence="1" id="KW-1133">Transmembrane helix</keyword>
<evidence type="ECO:0000313" key="2">
    <source>
        <dbReference type="EMBL" id="RNA05257.1"/>
    </source>
</evidence>
<name>A0A3M7Q1F3_BRAPC</name>
<gene>
    <name evidence="2" type="ORF">BpHYR1_016011</name>
</gene>
<keyword evidence="1" id="KW-0812">Transmembrane</keyword>
<dbReference type="Proteomes" id="UP000276133">
    <property type="component" value="Unassembled WGS sequence"/>
</dbReference>
<proteinExistence type="predicted"/>
<dbReference type="AlphaFoldDB" id="A0A3M7Q1F3"/>
<sequence>MVFQNWSLKVLWANLGYYIIEICWLIQSINSNSIKEVFKSMILEIRGQETWIFLGLLNNSVLDK</sequence>
<evidence type="ECO:0000256" key="1">
    <source>
        <dbReference type="SAM" id="Phobius"/>
    </source>
</evidence>
<organism evidence="2 3">
    <name type="scientific">Brachionus plicatilis</name>
    <name type="common">Marine rotifer</name>
    <name type="synonym">Brachionus muelleri</name>
    <dbReference type="NCBI Taxonomy" id="10195"/>
    <lineage>
        <taxon>Eukaryota</taxon>
        <taxon>Metazoa</taxon>
        <taxon>Spiralia</taxon>
        <taxon>Gnathifera</taxon>
        <taxon>Rotifera</taxon>
        <taxon>Eurotatoria</taxon>
        <taxon>Monogononta</taxon>
        <taxon>Pseudotrocha</taxon>
        <taxon>Ploima</taxon>
        <taxon>Brachionidae</taxon>
        <taxon>Brachionus</taxon>
    </lineage>
</organism>
<evidence type="ECO:0000313" key="3">
    <source>
        <dbReference type="Proteomes" id="UP000276133"/>
    </source>
</evidence>